<name>A0A7C2BJW0_9CREN</name>
<protein>
    <submittedName>
        <fullName evidence="2">Molybdopterin-binding protein</fullName>
    </submittedName>
</protein>
<dbReference type="InterPro" id="IPR038987">
    <property type="entry name" value="MoeA-like"/>
</dbReference>
<dbReference type="SMART" id="SM00852">
    <property type="entry name" value="MoCF_biosynth"/>
    <property type="match status" value="1"/>
</dbReference>
<dbReference type="Gene3D" id="3.40.980.10">
    <property type="entry name" value="MoaB/Mog-like domain"/>
    <property type="match status" value="1"/>
</dbReference>
<comment type="caution">
    <text evidence="2">The sequence shown here is derived from an EMBL/GenBank/DDBJ whole genome shotgun (WGS) entry which is preliminary data.</text>
</comment>
<dbReference type="GO" id="GO:0061599">
    <property type="term" value="F:molybdopterin molybdotransferase activity"/>
    <property type="evidence" value="ECO:0007669"/>
    <property type="project" value="TreeGrafter"/>
</dbReference>
<evidence type="ECO:0000313" key="2">
    <source>
        <dbReference type="EMBL" id="HEF86851.1"/>
    </source>
</evidence>
<sequence>MLKKAEDSIGLRVAHDYSAVTPEFKGAILRKGEVIKPEHVELLKQHGHYYVFVEETEEDWLWEDEAVVELGKAIVNENIEVAPKSEGKAFLISRSKGLLRINRSGLVRVNTTGIFLLITLKTGTFVSENSLIGIVDMVPLKISRKEFNNLLEELRSETPIVSVNPAKPKKAGIIVTGNEIVDGLKNDLAGPLIEEKLKSFNCPVVFYAQSGDDEDEIARKILEAVEIADIVVVSGGMSVDPTDKTPIAISKIADKVVFYGIPIKPTTMSMLAYKKDKAILGVSSGIIHFPEYNVLDVILPWVLSDTEPSTEYIAELGEGRNF</sequence>
<reference evidence="2" key="1">
    <citation type="journal article" date="2020" name="mSystems">
        <title>Genome- and Community-Level Interaction Insights into Carbon Utilization and Element Cycling Functions of Hydrothermarchaeota in Hydrothermal Sediment.</title>
        <authorList>
            <person name="Zhou Z."/>
            <person name="Liu Y."/>
            <person name="Xu W."/>
            <person name="Pan J."/>
            <person name="Luo Z.H."/>
            <person name="Li M."/>
        </authorList>
    </citation>
    <scope>NUCLEOTIDE SEQUENCE [LARGE SCALE GENOMIC DNA]</scope>
    <source>
        <strain evidence="2">SpSt-23</strain>
    </source>
</reference>
<dbReference type="GO" id="GO:0006777">
    <property type="term" value="P:Mo-molybdopterin cofactor biosynthetic process"/>
    <property type="evidence" value="ECO:0007669"/>
    <property type="project" value="TreeGrafter"/>
</dbReference>
<dbReference type="AlphaFoldDB" id="A0A7C2BJW0"/>
<evidence type="ECO:0000259" key="1">
    <source>
        <dbReference type="SMART" id="SM00852"/>
    </source>
</evidence>
<dbReference type="InterPro" id="IPR036425">
    <property type="entry name" value="MoaB/Mog-like_dom_sf"/>
</dbReference>
<dbReference type="EMBL" id="DSJT01000003">
    <property type="protein sequence ID" value="HEF86851.1"/>
    <property type="molecule type" value="Genomic_DNA"/>
</dbReference>
<dbReference type="PANTHER" id="PTHR10192">
    <property type="entry name" value="MOLYBDOPTERIN BIOSYNTHESIS PROTEIN"/>
    <property type="match status" value="1"/>
</dbReference>
<gene>
    <name evidence="2" type="ORF">ENP55_00790</name>
</gene>
<dbReference type="PANTHER" id="PTHR10192:SF28">
    <property type="entry name" value="MOLYBDOPTERIN MOLYBDENUMTRANSFERASE"/>
    <property type="match status" value="1"/>
</dbReference>
<dbReference type="SUPFAM" id="SSF53218">
    <property type="entry name" value="Molybdenum cofactor biosynthesis proteins"/>
    <property type="match status" value="1"/>
</dbReference>
<dbReference type="InterPro" id="IPR001453">
    <property type="entry name" value="MoaB/Mog_dom"/>
</dbReference>
<feature type="domain" description="MoaB/Mog" evidence="1">
    <location>
        <begin position="172"/>
        <end position="305"/>
    </location>
</feature>
<organism evidence="2">
    <name type="scientific">Thermosphaera aggregans</name>
    <dbReference type="NCBI Taxonomy" id="54254"/>
    <lineage>
        <taxon>Archaea</taxon>
        <taxon>Thermoproteota</taxon>
        <taxon>Thermoprotei</taxon>
        <taxon>Desulfurococcales</taxon>
        <taxon>Desulfurococcaceae</taxon>
        <taxon>Thermosphaera</taxon>
    </lineage>
</organism>
<dbReference type="Pfam" id="PF00994">
    <property type="entry name" value="MoCF_biosynth"/>
    <property type="match status" value="1"/>
</dbReference>
<accession>A0A7C2BJW0</accession>
<dbReference type="GO" id="GO:0005829">
    <property type="term" value="C:cytosol"/>
    <property type="evidence" value="ECO:0007669"/>
    <property type="project" value="TreeGrafter"/>
</dbReference>
<proteinExistence type="predicted"/>